<reference evidence="2 3" key="1">
    <citation type="journal article" date="2016" name="Nat. Commun.">
        <title>Thousands of microbial genomes shed light on interconnected biogeochemical processes in an aquifer system.</title>
        <authorList>
            <person name="Anantharaman K."/>
            <person name="Brown C.T."/>
            <person name="Hug L.A."/>
            <person name="Sharon I."/>
            <person name="Castelle C.J."/>
            <person name="Probst A.J."/>
            <person name="Thomas B.C."/>
            <person name="Singh A."/>
            <person name="Wilkins M.J."/>
            <person name="Karaoz U."/>
            <person name="Brodie E.L."/>
            <person name="Williams K.H."/>
            <person name="Hubbard S.S."/>
            <person name="Banfield J.F."/>
        </authorList>
    </citation>
    <scope>NUCLEOTIDE SEQUENCE [LARGE SCALE GENOMIC DNA]</scope>
</reference>
<evidence type="ECO:0000313" key="2">
    <source>
        <dbReference type="EMBL" id="OGZ00827.1"/>
    </source>
</evidence>
<dbReference type="STRING" id="1798652.A3A43_02415"/>
<sequence>MESDGKRTNNRLIEQRAIEFVASFEKQHRRGPARNVASQHLGYDVESRGRKIEVKGFRANYPGFANFNEYNFKALQREDNFFLYIVCNVNEKPRLAIFDKNQTLKNLKFSPQWCISVRQNDFRF</sequence>
<gene>
    <name evidence="2" type="ORF">A3A43_02415</name>
</gene>
<accession>A0A1G2CHX5</accession>
<evidence type="ECO:0000259" key="1">
    <source>
        <dbReference type="Pfam" id="PF13020"/>
    </source>
</evidence>
<evidence type="ECO:0000313" key="3">
    <source>
        <dbReference type="Proteomes" id="UP000178495"/>
    </source>
</evidence>
<protein>
    <recommendedName>
        <fullName evidence="1">Protein NO VEIN C-terminal domain-containing protein</fullName>
    </recommendedName>
</protein>
<proteinExistence type="predicted"/>
<name>A0A1G2CHX5_9BACT</name>
<comment type="caution">
    <text evidence="2">The sequence shown here is derived from an EMBL/GenBank/DDBJ whole genome shotgun (WGS) entry which is preliminary data.</text>
</comment>
<dbReference type="Proteomes" id="UP000178495">
    <property type="component" value="Unassembled WGS sequence"/>
</dbReference>
<dbReference type="Pfam" id="PF13020">
    <property type="entry name" value="NOV_C"/>
    <property type="match status" value="1"/>
</dbReference>
<dbReference type="InterPro" id="IPR024975">
    <property type="entry name" value="NOV_C"/>
</dbReference>
<feature type="domain" description="Protein NO VEIN C-terminal" evidence="1">
    <location>
        <begin position="13"/>
        <end position="96"/>
    </location>
</feature>
<dbReference type="EMBL" id="MHLC01000026">
    <property type="protein sequence ID" value="OGZ00827.1"/>
    <property type="molecule type" value="Genomic_DNA"/>
</dbReference>
<dbReference type="AlphaFoldDB" id="A0A1G2CHX5"/>
<organism evidence="2 3">
    <name type="scientific">Candidatus Liptonbacteria bacterium RIFCSPLOWO2_01_FULL_56_20</name>
    <dbReference type="NCBI Taxonomy" id="1798652"/>
    <lineage>
        <taxon>Bacteria</taxon>
        <taxon>Candidatus Liptoniibacteriota</taxon>
    </lineage>
</organism>